<dbReference type="Gene3D" id="3.30.70.330">
    <property type="match status" value="2"/>
</dbReference>
<dbReference type="GO" id="GO:0003730">
    <property type="term" value="F:mRNA 3'-UTR binding"/>
    <property type="evidence" value="ECO:0007669"/>
    <property type="project" value="InterPro"/>
</dbReference>
<organism evidence="3 4">
    <name type="scientific">Caenorhabditis bovis</name>
    <dbReference type="NCBI Taxonomy" id="2654633"/>
    <lineage>
        <taxon>Eukaryota</taxon>
        <taxon>Metazoa</taxon>
        <taxon>Ecdysozoa</taxon>
        <taxon>Nematoda</taxon>
        <taxon>Chromadorea</taxon>
        <taxon>Rhabditida</taxon>
        <taxon>Rhabditina</taxon>
        <taxon>Rhabditomorpha</taxon>
        <taxon>Rhabditoidea</taxon>
        <taxon>Rhabditidae</taxon>
        <taxon>Peloderinae</taxon>
        <taxon>Caenorhabditis</taxon>
    </lineage>
</organism>
<evidence type="ECO:0000313" key="3">
    <source>
        <dbReference type="EMBL" id="CAB3407297.1"/>
    </source>
</evidence>
<dbReference type="GO" id="GO:0045202">
    <property type="term" value="C:synapse"/>
    <property type="evidence" value="ECO:0007669"/>
    <property type="project" value="TreeGrafter"/>
</dbReference>
<feature type="domain" description="RRM" evidence="2">
    <location>
        <begin position="358"/>
        <end position="438"/>
    </location>
</feature>
<dbReference type="SUPFAM" id="SSF54928">
    <property type="entry name" value="RNA-binding domain, RBD"/>
    <property type="match status" value="1"/>
</dbReference>
<accession>A0A8S1EUC1</accession>
<dbReference type="PROSITE" id="PS50102">
    <property type="entry name" value="RRM"/>
    <property type="match status" value="1"/>
</dbReference>
<keyword evidence="1" id="KW-0694">RNA-binding</keyword>
<proteinExistence type="predicted"/>
<dbReference type="PANTHER" id="PTHR12566">
    <property type="entry name" value="CYTOPLASMIC POLYADENYLATION ELEMENT BINDING PROTEIN CPEB"/>
    <property type="match status" value="1"/>
</dbReference>
<dbReference type="GO" id="GO:0043005">
    <property type="term" value="C:neuron projection"/>
    <property type="evidence" value="ECO:0007669"/>
    <property type="project" value="TreeGrafter"/>
</dbReference>
<dbReference type="InterPro" id="IPR000504">
    <property type="entry name" value="RRM_dom"/>
</dbReference>
<dbReference type="AlphaFoldDB" id="A0A8S1EUC1"/>
<evidence type="ECO:0000313" key="4">
    <source>
        <dbReference type="Proteomes" id="UP000494206"/>
    </source>
</evidence>
<comment type="caution">
    <text evidence="3">The sequence shown here is derived from an EMBL/GenBank/DDBJ whole genome shotgun (WGS) entry which is preliminary data.</text>
</comment>
<evidence type="ECO:0000259" key="2">
    <source>
        <dbReference type="PROSITE" id="PS50102"/>
    </source>
</evidence>
<dbReference type="GO" id="GO:0008135">
    <property type="term" value="F:translation factor activity, RNA binding"/>
    <property type="evidence" value="ECO:0007669"/>
    <property type="project" value="TreeGrafter"/>
</dbReference>
<protein>
    <recommendedName>
        <fullName evidence="2">RRM domain-containing protein</fullName>
    </recommendedName>
</protein>
<dbReference type="GO" id="GO:0005737">
    <property type="term" value="C:cytoplasm"/>
    <property type="evidence" value="ECO:0007669"/>
    <property type="project" value="TreeGrafter"/>
</dbReference>
<dbReference type="OrthoDB" id="10033548at2759"/>
<dbReference type="Pfam" id="PF16367">
    <property type="entry name" value="RRM_7"/>
    <property type="match status" value="1"/>
</dbReference>
<dbReference type="GO" id="GO:0005634">
    <property type="term" value="C:nucleus"/>
    <property type="evidence" value="ECO:0007669"/>
    <property type="project" value="TreeGrafter"/>
</dbReference>
<dbReference type="PANTHER" id="PTHR12566:SF6">
    <property type="entry name" value="FOG-1 PROTEIN"/>
    <property type="match status" value="1"/>
</dbReference>
<dbReference type="Pfam" id="PF00076">
    <property type="entry name" value="RRM_1"/>
    <property type="match status" value="1"/>
</dbReference>
<dbReference type="SMART" id="SM00360">
    <property type="entry name" value="RRM"/>
    <property type="match status" value="2"/>
</dbReference>
<dbReference type="InterPro" id="IPR035979">
    <property type="entry name" value="RBD_domain_sf"/>
</dbReference>
<dbReference type="GO" id="GO:2000766">
    <property type="term" value="P:negative regulation of cytoplasmic translation"/>
    <property type="evidence" value="ECO:0007669"/>
    <property type="project" value="TreeGrafter"/>
</dbReference>
<dbReference type="CDD" id="cd19757">
    <property type="entry name" value="Bbox1"/>
    <property type="match status" value="1"/>
</dbReference>
<evidence type="ECO:0000256" key="1">
    <source>
        <dbReference type="PROSITE-ProRule" id="PRU00176"/>
    </source>
</evidence>
<dbReference type="GO" id="GO:0000900">
    <property type="term" value="F:mRNA regulatory element binding translation repressor activity"/>
    <property type="evidence" value="ECO:0007669"/>
    <property type="project" value="TreeGrafter"/>
</dbReference>
<dbReference type="Proteomes" id="UP000494206">
    <property type="component" value="Unassembled WGS sequence"/>
</dbReference>
<dbReference type="EMBL" id="CADEPM010000006">
    <property type="protein sequence ID" value="CAB3407297.1"/>
    <property type="molecule type" value="Genomic_DNA"/>
</dbReference>
<dbReference type="InterPro" id="IPR034819">
    <property type="entry name" value="CPEB"/>
</dbReference>
<sequence length="644" mass="74158">MFSVNDQHSKTKRSQMNRMCNAQSMNLTRHLQNPADDGDWLNLTQTQKLTNFMANMGVGGVAPPHYDYLRGRPNPSVNSPMMFSHLQKMAMLRELTDQGHFFRSTGGFAESEIDQNIWRHESPRQDHMFAFPTPTASQSTSRMTVASHYSHRSPREFDFADGGAQQFTFNDFERLSNAKHQQADFHHSYADIEQVMEDIRKEAVLDHRSVSATEFDQIFTADDVHNLVKNNRDPRKLRTVSNKVFVGGISHNMERSKINKFFAQFGNVFVDWPTKQAKVNARGKTIQSTSYSYLFLVYSDEESVLNLMKHCHSPPTNDFFVQIPGCQENMIQIRPWFLRNAFYVHPDAENKKVIDIHRTVFVGGLPRIVTAAEIAKMLSEFGKVLLVTIDIDQDYGYPKGAARVAFATNSAFNSALEKRYLKFANIDSSKTTIEIKPYVIEDVGCDQCGGLWFNPFLDIMEYLEEAYKEAKIAKNPFNIWSNESLFHNSHQQRLKDIESSSFFELPNMTQENEAIVAGANLFYSVAKKFDLTEKKTFNFNGKLIPIGPTLWNMFLPVPKMEAPSSEMLSLDSQVQAHLKMKRHGVYSNKSLYCKDKPCRQYYCSSCSHKLHYQRSSSEIHQLLPVKKPERRPRKDKNMYLVRQQ</sequence>
<dbReference type="GO" id="GO:0043022">
    <property type="term" value="F:ribosome binding"/>
    <property type="evidence" value="ECO:0007669"/>
    <property type="project" value="TreeGrafter"/>
</dbReference>
<dbReference type="InterPro" id="IPR012677">
    <property type="entry name" value="Nucleotide-bd_a/b_plait_sf"/>
</dbReference>
<gene>
    <name evidence="3" type="ORF">CBOVIS_LOCUS9247</name>
</gene>
<name>A0A8S1EUC1_9PELO</name>
<reference evidence="3 4" key="1">
    <citation type="submission" date="2020-04" db="EMBL/GenBank/DDBJ databases">
        <authorList>
            <person name="Laetsch R D."/>
            <person name="Stevens L."/>
            <person name="Kumar S."/>
            <person name="Blaxter L. M."/>
        </authorList>
    </citation>
    <scope>NUCLEOTIDE SEQUENCE [LARGE SCALE GENOMIC DNA]</scope>
</reference>
<keyword evidence="4" id="KW-1185">Reference proteome</keyword>